<feature type="compositionally biased region" description="Polar residues" evidence="1">
    <location>
        <begin position="1"/>
        <end position="21"/>
    </location>
</feature>
<dbReference type="Proteomes" id="UP000054937">
    <property type="component" value="Unassembled WGS sequence"/>
</dbReference>
<dbReference type="OMA" id="RFHKRET"/>
<keyword evidence="3" id="KW-1185">Reference proteome</keyword>
<accession>A0A0V0R7R5</accession>
<dbReference type="AlphaFoldDB" id="A0A0V0R7R5"/>
<evidence type="ECO:0000313" key="3">
    <source>
        <dbReference type="Proteomes" id="UP000054937"/>
    </source>
</evidence>
<feature type="region of interest" description="Disordered" evidence="1">
    <location>
        <begin position="320"/>
        <end position="344"/>
    </location>
</feature>
<name>A0A0V0R7R5_PSEPJ</name>
<dbReference type="EMBL" id="LDAU01000026">
    <property type="protein sequence ID" value="KRX10519.1"/>
    <property type="molecule type" value="Genomic_DNA"/>
</dbReference>
<feature type="compositionally biased region" description="Low complexity" evidence="1">
    <location>
        <begin position="52"/>
        <end position="64"/>
    </location>
</feature>
<gene>
    <name evidence="2" type="ORF">PPERSA_01531</name>
</gene>
<evidence type="ECO:0000256" key="1">
    <source>
        <dbReference type="SAM" id="MobiDB-lite"/>
    </source>
</evidence>
<dbReference type="InParanoid" id="A0A0V0R7R5"/>
<feature type="compositionally biased region" description="Basic and acidic residues" evidence="1">
    <location>
        <begin position="22"/>
        <end position="39"/>
    </location>
</feature>
<feature type="region of interest" description="Disordered" evidence="1">
    <location>
        <begin position="1"/>
        <end position="73"/>
    </location>
</feature>
<proteinExistence type="predicted"/>
<evidence type="ECO:0000313" key="2">
    <source>
        <dbReference type="EMBL" id="KRX10519.1"/>
    </source>
</evidence>
<reference evidence="2 3" key="1">
    <citation type="journal article" date="2015" name="Sci. Rep.">
        <title>Genome of the facultative scuticociliatosis pathogen Pseudocohnilembus persalinus provides insight into its virulence through horizontal gene transfer.</title>
        <authorList>
            <person name="Xiong J."/>
            <person name="Wang G."/>
            <person name="Cheng J."/>
            <person name="Tian M."/>
            <person name="Pan X."/>
            <person name="Warren A."/>
            <person name="Jiang C."/>
            <person name="Yuan D."/>
            <person name="Miao W."/>
        </authorList>
    </citation>
    <scope>NUCLEOTIDE SEQUENCE [LARGE SCALE GENOMIC DNA]</scope>
    <source>
        <strain evidence="2">36N120E</strain>
    </source>
</reference>
<comment type="caution">
    <text evidence="2">The sequence shown here is derived from an EMBL/GenBank/DDBJ whole genome shotgun (WGS) entry which is preliminary data.</text>
</comment>
<protein>
    <submittedName>
        <fullName evidence="2">Uncharacterized protein</fullName>
    </submittedName>
</protein>
<sequence>MSKNSIDLSDTNNISNASFLESSKDSQMDNIKKANKEDQGGQQKKNKKNQKQKGNASNQQNNQKGNKRKPQGNIDQYDKLQKKTQNSAHNQIVNTIQAAQIFLYYPGEQYPDLSEHVQNHSYIEIRIASQYINKFNKSVIKRYLWGNDSYTSESDAVCMLIHQGIVKFYDEDSDYFLKEYAGISLYCKVSKAKRNYNGSLKYGFLSRSQKNYAGYAIKPETHQWIKSLGSQEELTMYAKKMATWEHSKREKCKVPKINTKYLQTIPEVNIVFNLNNEPAYKYSCMNICDKWNDSKNYKSYRLQTQVLYLDTRDNQRFEISANKEESSQNENEKNEQDKDAQNDNEQQIDKEENLNDHEIQLNQNSYKIAKVLNPFEIDNQYMNENKIPLVNEQKEVIFDDIEWTNILWGTDIITIKDFQIKNVTSFKFYMRSDVDSEEQKYFYQQQ</sequence>
<dbReference type="Pfam" id="PF08642">
    <property type="entry name" value="Rxt3"/>
    <property type="match status" value="1"/>
</dbReference>
<dbReference type="OrthoDB" id="3596986at2759"/>
<dbReference type="InterPro" id="IPR013951">
    <property type="entry name" value="Rxt3"/>
</dbReference>
<organism evidence="2 3">
    <name type="scientific">Pseudocohnilembus persalinus</name>
    <name type="common">Ciliate</name>
    <dbReference type="NCBI Taxonomy" id="266149"/>
    <lineage>
        <taxon>Eukaryota</taxon>
        <taxon>Sar</taxon>
        <taxon>Alveolata</taxon>
        <taxon>Ciliophora</taxon>
        <taxon>Intramacronucleata</taxon>
        <taxon>Oligohymenophorea</taxon>
        <taxon>Scuticociliatia</taxon>
        <taxon>Philasterida</taxon>
        <taxon>Pseudocohnilembidae</taxon>
        <taxon>Pseudocohnilembus</taxon>
    </lineage>
</organism>